<proteinExistence type="predicted"/>
<organism evidence="2">
    <name type="scientific">Companilactobacillus formosensis</name>
    <dbReference type="NCBI Taxonomy" id="1617889"/>
    <lineage>
        <taxon>Bacteria</taxon>
        <taxon>Bacillati</taxon>
        <taxon>Bacillota</taxon>
        <taxon>Bacilli</taxon>
        <taxon>Lactobacillales</taxon>
        <taxon>Lactobacillaceae</taxon>
        <taxon>Companilactobacillus</taxon>
    </lineage>
</organism>
<protein>
    <recommendedName>
        <fullName evidence="3">SHOCT domain-containing protein</fullName>
    </recommendedName>
</protein>
<feature type="transmembrane region" description="Helical" evidence="1">
    <location>
        <begin position="18"/>
        <end position="36"/>
    </location>
</feature>
<dbReference type="EMBL" id="PPWZ01000013">
    <property type="protein sequence ID" value="POH37517.1"/>
    <property type="molecule type" value="Genomic_DNA"/>
</dbReference>
<sequence>MNYAGCHWLGSMGFMNSGLLFFGLISFFIILAVIYLNNYTHEKYHKTTALELLNQEYAKGNVTEDDYKKRKKNLQDN</sequence>
<dbReference type="AlphaFoldDB" id="A0A2P4R8D1"/>
<keyword evidence="1" id="KW-0812">Transmembrane</keyword>
<keyword evidence="1" id="KW-1133">Transmembrane helix</keyword>
<evidence type="ECO:0000256" key="1">
    <source>
        <dbReference type="SAM" id="Phobius"/>
    </source>
</evidence>
<comment type="caution">
    <text evidence="2">The sequence shown here is derived from an EMBL/GenBank/DDBJ whole genome shotgun (WGS) entry which is preliminary data.</text>
</comment>
<gene>
    <name evidence="2" type="ORF">C2R26_02480</name>
</gene>
<accession>A0A2P4R8D1</accession>
<evidence type="ECO:0008006" key="3">
    <source>
        <dbReference type="Google" id="ProtNLM"/>
    </source>
</evidence>
<keyword evidence="1" id="KW-0472">Membrane</keyword>
<evidence type="ECO:0000313" key="2">
    <source>
        <dbReference type="EMBL" id="POH37517.1"/>
    </source>
</evidence>
<name>A0A2P4R8D1_9LACO</name>
<reference evidence="2" key="1">
    <citation type="submission" date="2018-01" db="EMBL/GenBank/DDBJ databases">
        <title>Genome sequnecing of Lactobacillus formosensis KACC 18721.</title>
        <authorList>
            <person name="Kim S.-J."/>
            <person name="Heo J."/>
        </authorList>
    </citation>
    <scope>NUCLEOTIDE SEQUENCE</scope>
    <source>
        <strain evidence="2">KACC 18721</strain>
    </source>
</reference>